<evidence type="ECO:0000256" key="3">
    <source>
        <dbReference type="ARBA" id="ARBA00022801"/>
    </source>
</evidence>
<dbReference type="Proteomes" id="UP000198945">
    <property type="component" value="Unassembled WGS sequence"/>
</dbReference>
<evidence type="ECO:0000313" key="14">
    <source>
        <dbReference type="Proteomes" id="UP000295758"/>
    </source>
</evidence>
<dbReference type="InterPro" id="IPR016071">
    <property type="entry name" value="Staphylococal_nuclease_OB-fold"/>
</dbReference>
<dbReference type="Gene3D" id="2.40.50.90">
    <property type="match status" value="1"/>
</dbReference>
<keyword evidence="2" id="KW-0255">Endonuclease</keyword>
<keyword evidence="1" id="KW-0540">Nuclease</keyword>
<dbReference type="SUPFAM" id="SSF50199">
    <property type="entry name" value="Staphylococcal nuclease"/>
    <property type="match status" value="1"/>
</dbReference>
<dbReference type="PROSITE" id="PS51257">
    <property type="entry name" value="PROKAR_LIPOPROTEIN"/>
    <property type="match status" value="1"/>
</dbReference>
<evidence type="ECO:0000313" key="7">
    <source>
        <dbReference type="EMBL" id="SDD03187.1"/>
    </source>
</evidence>
<dbReference type="PANTHER" id="PTHR12302:SF3">
    <property type="entry name" value="SERINE_THREONINE-PROTEIN KINASE 31"/>
    <property type="match status" value="1"/>
</dbReference>
<dbReference type="InterPro" id="IPR035437">
    <property type="entry name" value="SNase_OB-fold_sf"/>
</dbReference>
<evidence type="ECO:0000256" key="1">
    <source>
        <dbReference type="ARBA" id="ARBA00022722"/>
    </source>
</evidence>
<dbReference type="PROSITE" id="PS50830">
    <property type="entry name" value="TNASE_3"/>
    <property type="match status" value="1"/>
</dbReference>
<dbReference type="EMBL" id="SOAA01000002">
    <property type="protein sequence ID" value="TDS34680.1"/>
    <property type="molecule type" value="Genomic_DNA"/>
</dbReference>
<evidence type="ECO:0000313" key="11">
    <source>
        <dbReference type="Proteomes" id="UP000198945"/>
    </source>
</evidence>
<organism evidence="7 15">
    <name type="scientific">Halanaerobium congolense</name>
    <dbReference type="NCBI Taxonomy" id="54121"/>
    <lineage>
        <taxon>Bacteria</taxon>
        <taxon>Bacillati</taxon>
        <taxon>Bacillota</taxon>
        <taxon>Clostridia</taxon>
        <taxon>Halanaerobiales</taxon>
        <taxon>Halanaerobiaceae</taxon>
        <taxon>Halanaerobium</taxon>
    </lineage>
</organism>
<feature type="domain" description="TNase-like" evidence="5">
    <location>
        <begin position="25"/>
        <end position="153"/>
    </location>
</feature>
<reference evidence="10 13" key="4">
    <citation type="submission" date="2019-03" db="EMBL/GenBank/DDBJ databases">
        <title>Subsurface microbial communities from deep shales in Ohio and West Virginia, USA.</title>
        <authorList>
            <person name="Wrighton K."/>
        </authorList>
    </citation>
    <scope>NUCLEOTIDE SEQUENCE [LARGE SCALE GENOMIC DNA]</scope>
    <source>
        <strain evidence="10 13">DSMZ 11287</strain>
        <strain evidence="6 12">MSL28</strain>
    </source>
</reference>
<dbReference type="Proteomes" id="UP000295758">
    <property type="component" value="Unassembled WGS sequence"/>
</dbReference>
<evidence type="ECO:0000313" key="6">
    <source>
        <dbReference type="EMBL" id="PXV65380.1"/>
    </source>
</evidence>
<accession>A0A1G6RGQ5</accession>
<evidence type="ECO:0000313" key="9">
    <source>
        <dbReference type="EMBL" id="TDS34680.1"/>
    </source>
</evidence>
<dbReference type="EMBL" id="FMYT01000023">
    <property type="protein sequence ID" value="SDD03187.1"/>
    <property type="molecule type" value="Genomic_DNA"/>
</dbReference>
<dbReference type="EMBL" id="QICM01000014">
    <property type="protein sequence ID" value="PXV65380.1"/>
    <property type="molecule type" value="Genomic_DNA"/>
</dbReference>
<gene>
    <name evidence="9" type="ORF">BY453_102117</name>
    <name evidence="10" type="ORF">C7954_12137</name>
    <name evidence="6" type="ORF">C8C78_11439</name>
    <name evidence="7" type="ORF">SAMN04488597_12312</name>
    <name evidence="8" type="ORF">SAMN04515654_10257</name>
</gene>
<evidence type="ECO:0000313" key="15">
    <source>
        <dbReference type="Proteomes" id="UP000324896"/>
    </source>
</evidence>
<feature type="signal peptide" evidence="4">
    <location>
        <begin position="1"/>
        <end position="17"/>
    </location>
</feature>
<dbReference type="RefSeq" id="WP_073156635.1">
    <property type="nucleotide sequence ID" value="NZ_FMYT01000023.1"/>
</dbReference>
<dbReference type="Proteomes" id="UP000247389">
    <property type="component" value="Unassembled WGS sequence"/>
</dbReference>
<reference evidence="9 14" key="3">
    <citation type="submission" date="2019-03" db="EMBL/GenBank/DDBJ databases">
        <title>Deep subsurface shale carbon reservoir microbial communities from Ohio and West Virginia, USA.</title>
        <authorList>
            <person name="Wrighton K."/>
        </authorList>
    </citation>
    <scope>NUCLEOTIDE SEQUENCE [LARGE SCALE GENOMIC DNA]</scope>
    <source>
        <strain evidence="9 14">UTICA-S4D12</strain>
    </source>
</reference>
<dbReference type="Proteomes" id="UP000324896">
    <property type="component" value="Unassembled WGS sequence"/>
</dbReference>
<dbReference type="PANTHER" id="PTHR12302">
    <property type="entry name" value="EBNA2 BINDING PROTEIN P100"/>
    <property type="match status" value="1"/>
</dbReference>
<evidence type="ECO:0000313" key="8">
    <source>
        <dbReference type="EMBL" id="SDI14600.1"/>
    </source>
</evidence>
<proteinExistence type="predicted"/>
<dbReference type="GO" id="GO:0016787">
    <property type="term" value="F:hydrolase activity"/>
    <property type="evidence" value="ECO:0007669"/>
    <property type="project" value="UniProtKB-KW"/>
</dbReference>
<dbReference type="OrthoDB" id="4376109at2"/>
<reference evidence="8 11" key="1">
    <citation type="submission" date="2016-10" db="EMBL/GenBank/DDBJ databases">
        <authorList>
            <person name="de Groot N.N."/>
        </authorList>
    </citation>
    <scope>NUCLEOTIDE SEQUENCE [LARGE SCALE GENOMIC DNA]</scope>
    <source>
        <strain evidence="8 11">WG7</strain>
    </source>
</reference>
<evidence type="ECO:0000313" key="10">
    <source>
        <dbReference type="EMBL" id="TDX42392.1"/>
    </source>
</evidence>
<keyword evidence="4" id="KW-0732">Signal</keyword>
<dbReference type="EMBL" id="FNEH01000002">
    <property type="protein sequence ID" value="SDI14600.1"/>
    <property type="molecule type" value="Genomic_DNA"/>
</dbReference>
<evidence type="ECO:0000256" key="4">
    <source>
        <dbReference type="SAM" id="SignalP"/>
    </source>
</evidence>
<reference evidence="7 15" key="2">
    <citation type="submission" date="2016-10" db="EMBL/GenBank/DDBJ databases">
        <authorList>
            <person name="Varghese N."/>
            <person name="Submissions S."/>
        </authorList>
    </citation>
    <scope>NUCLEOTIDE SEQUENCE [LARGE SCALE GENOMIC DNA]</scope>
    <source>
        <strain evidence="7 15">WG10</strain>
    </source>
</reference>
<dbReference type="EMBL" id="SOEF01000021">
    <property type="protein sequence ID" value="TDX42392.1"/>
    <property type="molecule type" value="Genomic_DNA"/>
</dbReference>
<evidence type="ECO:0000259" key="5">
    <source>
        <dbReference type="PROSITE" id="PS50830"/>
    </source>
</evidence>
<evidence type="ECO:0000313" key="12">
    <source>
        <dbReference type="Proteomes" id="UP000247389"/>
    </source>
</evidence>
<dbReference type="Proteomes" id="UP000295472">
    <property type="component" value="Unassembled WGS sequence"/>
</dbReference>
<dbReference type="AlphaFoldDB" id="A0A1G6RGQ5"/>
<sequence length="257" mass="29156">MKKALIFLTILTVLILAAVGCNQQRGDVVYIERVIDGDTVETAAGDSIRLLGVDTPEIDWENNQSEFYAEEARKFTIENLTGENVILEFDQEKEDHYGRTLAYLIHDGENFNQKLLENGYASLMIVEPNDYYEAEFKQAVKKARASRLGIWSQVLELERDLPVISFQEAASFIGERVIVAGKIVNTAAADSINYLNFSDNYQDTLSLVIFNHNLNKFDYQPAEYILNKKIKVLGKIELYQGSPQIIVDDPHDILIID</sequence>
<evidence type="ECO:0000256" key="2">
    <source>
        <dbReference type="ARBA" id="ARBA00022759"/>
    </source>
</evidence>
<dbReference type="GO" id="GO:0004519">
    <property type="term" value="F:endonuclease activity"/>
    <property type="evidence" value="ECO:0007669"/>
    <property type="project" value="UniProtKB-KW"/>
</dbReference>
<keyword evidence="3" id="KW-0378">Hydrolase</keyword>
<evidence type="ECO:0000313" key="13">
    <source>
        <dbReference type="Proteomes" id="UP000295472"/>
    </source>
</evidence>
<dbReference type="GeneID" id="57013139"/>
<feature type="chain" id="PRO_5043145147" evidence="4">
    <location>
        <begin position="18"/>
        <end position="257"/>
    </location>
</feature>
<protein>
    <submittedName>
        <fullName evidence="6">Micrococcal nuclease</fullName>
    </submittedName>
    <submittedName>
        <fullName evidence="7">Nuclease homologue</fullName>
    </submittedName>
</protein>
<name>A0A1G6RGQ5_9FIRM</name>
<dbReference type="SMART" id="SM00318">
    <property type="entry name" value="SNc"/>
    <property type="match status" value="1"/>
</dbReference>
<dbReference type="STRING" id="54121.SAMN04515653_102129"/>
<dbReference type="Pfam" id="PF00565">
    <property type="entry name" value="SNase"/>
    <property type="match status" value="1"/>
</dbReference>